<dbReference type="Proteomes" id="UP000034883">
    <property type="component" value="Chromosome"/>
</dbReference>
<dbReference type="EMBL" id="CP011125">
    <property type="protein sequence ID" value="AKF09500.1"/>
    <property type="molecule type" value="Genomic_DNA"/>
</dbReference>
<keyword evidence="3" id="KW-0560">Oxidoreductase</keyword>
<keyword evidence="2 5" id="KW-0479">Metal-binding</keyword>
<comment type="similarity">
    <text evidence="1">Belongs to the carotenoid oxygenase family.</text>
</comment>
<dbReference type="AlphaFoldDB" id="A0A0F6W7I8"/>
<organism evidence="6 7">
    <name type="scientific">Sandaracinus amylolyticus</name>
    <dbReference type="NCBI Taxonomy" id="927083"/>
    <lineage>
        <taxon>Bacteria</taxon>
        <taxon>Pseudomonadati</taxon>
        <taxon>Myxococcota</taxon>
        <taxon>Polyangia</taxon>
        <taxon>Polyangiales</taxon>
        <taxon>Sandaracinaceae</taxon>
        <taxon>Sandaracinus</taxon>
    </lineage>
</organism>
<dbReference type="GO" id="GO:0016121">
    <property type="term" value="P:carotene catabolic process"/>
    <property type="evidence" value="ECO:0007669"/>
    <property type="project" value="TreeGrafter"/>
</dbReference>
<feature type="binding site" evidence="5">
    <location>
        <position position="203"/>
    </location>
    <ligand>
        <name>Fe cation</name>
        <dbReference type="ChEBI" id="CHEBI:24875"/>
        <note>catalytic</note>
    </ligand>
</feature>
<evidence type="ECO:0000256" key="5">
    <source>
        <dbReference type="PIRSR" id="PIRSR604294-1"/>
    </source>
</evidence>
<feature type="binding site" evidence="5">
    <location>
        <position position="270"/>
    </location>
    <ligand>
        <name>Fe cation</name>
        <dbReference type="ChEBI" id="CHEBI:24875"/>
        <note>catalytic</note>
    </ligand>
</feature>
<evidence type="ECO:0000313" key="6">
    <source>
        <dbReference type="EMBL" id="AKF09500.1"/>
    </source>
</evidence>
<dbReference type="GO" id="GO:0046872">
    <property type="term" value="F:metal ion binding"/>
    <property type="evidence" value="ECO:0007669"/>
    <property type="project" value="UniProtKB-KW"/>
</dbReference>
<evidence type="ECO:0000256" key="3">
    <source>
        <dbReference type="ARBA" id="ARBA00023002"/>
    </source>
</evidence>
<feature type="binding site" evidence="5">
    <location>
        <position position="441"/>
    </location>
    <ligand>
        <name>Fe cation</name>
        <dbReference type="ChEBI" id="CHEBI:24875"/>
        <note>catalytic</note>
    </ligand>
</feature>
<protein>
    <submittedName>
        <fullName evidence="6">Lignostilbene-alpha,beta-dioxygenase</fullName>
    </submittedName>
</protein>
<reference evidence="6 7" key="1">
    <citation type="submission" date="2015-03" db="EMBL/GenBank/DDBJ databases">
        <title>Genome assembly of Sandaracinus amylolyticus DSM 53668.</title>
        <authorList>
            <person name="Sharma G."/>
            <person name="Subramanian S."/>
        </authorList>
    </citation>
    <scope>NUCLEOTIDE SEQUENCE [LARGE SCALE GENOMIC DNA]</scope>
    <source>
        <strain evidence="6 7">DSM 53668</strain>
    </source>
</reference>
<keyword evidence="4 5" id="KW-0408">Iron</keyword>
<evidence type="ECO:0000256" key="2">
    <source>
        <dbReference type="ARBA" id="ARBA00022723"/>
    </source>
</evidence>
<accession>A0A0F6W7I8</accession>
<keyword evidence="6" id="KW-0223">Dioxygenase</keyword>
<gene>
    <name evidence="6" type="ORF">DB32_006649</name>
</gene>
<feature type="binding site" evidence="5">
    <location>
        <position position="154"/>
    </location>
    <ligand>
        <name>Fe cation</name>
        <dbReference type="ChEBI" id="CHEBI:24875"/>
        <note>catalytic</note>
    </ligand>
</feature>
<dbReference type="STRING" id="927083.DB32_006649"/>
<evidence type="ECO:0000256" key="1">
    <source>
        <dbReference type="ARBA" id="ARBA00006787"/>
    </source>
</evidence>
<dbReference type="GO" id="GO:0010436">
    <property type="term" value="F:carotenoid dioxygenase activity"/>
    <property type="evidence" value="ECO:0007669"/>
    <property type="project" value="TreeGrafter"/>
</dbReference>
<dbReference type="KEGG" id="samy:DB32_006649"/>
<keyword evidence="7" id="KW-1185">Reference proteome</keyword>
<sequence>MRSLRREHGWEPMEIEGRIPDGLRGTLHRVGPGLYDSFGREVAHSFEADGALCSVRLEGPARALAAKRVIESAEYREETRAGAPLYGSRATPWRRVMNGLLRRRKNTGNTALMRWQSRLFALVESSWPTEIDARDLSTIGETDLGVLGSSFTAHPHRVNAREAIYGFGMRWGPKNAIELAVLPDRGAPKMLGEIPLEHGVLLHDFAATEKHLVFLVPPMRFQLVKALLGIGGASDIFRWTPEDGVEVIVVPIDDPSAIVRFRVETFFQWHFAGAWEQDGEIVLHIARWPDFDSYEGLRASGQTGGKAYLHRVAIDPARKTFRSEPVWDAPCEFPEIDPRREGARHRTVFVTTTKGARRGVARVALERGADDVFLFERGACPSELVYVPRDATCAEGEGWGLTMVYEPSRDATCLAIFDAQRLSDGPVARCWMRDHAPMTFHGVWVEGSATR</sequence>
<evidence type="ECO:0000256" key="4">
    <source>
        <dbReference type="ARBA" id="ARBA00023004"/>
    </source>
</evidence>
<dbReference type="PANTHER" id="PTHR10543:SF89">
    <property type="entry name" value="CAROTENOID 9,10(9',10')-CLEAVAGE DIOXYGENASE 1"/>
    <property type="match status" value="1"/>
</dbReference>
<dbReference type="InterPro" id="IPR004294">
    <property type="entry name" value="Carotenoid_Oase"/>
</dbReference>
<dbReference type="PANTHER" id="PTHR10543">
    <property type="entry name" value="BETA-CAROTENE DIOXYGENASE"/>
    <property type="match status" value="1"/>
</dbReference>
<proteinExistence type="inferred from homology"/>
<dbReference type="Pfam" id="PF03055">
    <property type="entry name" value="RPE65"/>
    <property type="match status" value="1"/>
</dbReference>
<evidence type="ECO:0000313" key="7">
    <source>
        <dbReference type="Proteomes" id="UP000034883"/>
    </source>
</evidence>
<comment type="cofactor">
    <cofactor evidence="5">
        <name>Fe(2+)</name>
        <dbReference type="ChEBI" id="CHEBI:29033"/>
    </cofactor>
    <text evidence="5">Binds 1 Fe(2+) ion per subunit.</text>
</comment>
<name>A0A0F6W7I8_9BACT</name>